<evidence type="ECO:0000313" key="1">
    <source>
        <dbReference type="EMBL" id="AVP96684.1"/>
    </source>
</evidence>
<keyword evidence="2" id="KW-1185">Reference proteome</keyword>
<protein>
    <submittedName>
        <fullName evidence="1">Uncharacterized protein</fullName>
    </submittedName>
</protein>
<name>A0A2P1PPB4_9GAMM</name>
<gene>
    <name evidence="1" type="ORF">C7S18_05460</name>
</gene>
<dbReference type="AlphaFoldDB" id="A0A2P1PPB4"/>
<dbReference type="Proteomes" id="UP000241074">
    <property type="component" value="Chromosome"/>
</dbReference>
<organism evidence="1 2">
    <name type="scientific">Ahniella affigens</name>
    <dbReference type="NCBI Taxonomy" id="2021234"/>
    <lineage>
        <taxon>Bacteria</taxon>
        <taxon>Pseudomonadati</taxon>
        <taxon>Pseudomonadota</taxon>
        <taxon>Gammaproteobacteria</taxon>
        <taxon>Lysobacterales</taxon>
        <taxon>Rhodanobacteraceae</taxon>
        <taxon>Ahniella</taxon>
    </lineage>
</organism>
<accession>A0A2P1PPB4</accession>
<dbReference type="KEGG" id="xba:C7S18_05460"/>
<sequence length="64" mass="7200">MLDRLDIVGAVEVSIVHARNWARSRLWLQVAPQLSPAIAGERVLPLPREWERAGERATCDTLPL</sequence>
<dbReference type="EMBL" id="CP027860">
    <property type="protein sequence ID" value="AVP96684.1"/>
    <property type="molecule type" value="Genomic_DNA"/>
</dbReference>
<reference evidence="1 2" key="1">
    <citation type="submission" date="2018-03" db="EMBL/GenBank/DDBJ databases">
        <title>Ahniella affigens gen. nov., sp. nov., a gammaproteobacterium isolated from sandy soil near a stream.</title>
        <authorList>
            <person name="Ko Y."/>
            <person name="Kim J.-H."/>
        </authorList>
    </citation>
    <scope>NUCLEOTIDE SEQUENCE [LARGE SCALE GENOMIC DNA]</scope>
    <source>
        <strain evidence="1 2">D13</strain>
    </source>
</reference>
<evidence type="ECO:0000313" key="2">
    <source>
        <dbReference type="Proteomes" id="UP000241074"/>
    </source>
</evidence>
<proteinExistence type="predicted"/>
<reference evidence="1 2" key="2">
    <citation type="submission" date="2018-03" db="EMBL/GenBank/DDBJ databases">
        <authorList>
            <person name="Keele B.F."/>
        </authorList>
    </citation>
    <scope>NUCLEOTIDE SEQUENCE [LARGE SCALE GENOMIC DNA]</scope>
    <source>
        <strain evidence="1 2">D13</strain>
    </source>
</reference>